<evidence type="ECO:0000256" key="1">
    <source>
        <dbReference type="SAM" id="Phobius"/>
    </source>
</evidence>
<keyword evidence="3" id="KW-1185">Reference proteome</keyword>
<evidence type="ECO:0000313" key="2">
    <source>
        <dbReference type="EMBL" id="ADR33749.1"/>
    </source>
</evidence>
<proteinExistence type="predicted"/>
<dbReference type="Proteomes" id="UP000008721">
    <property type="component" value="Chromosome"/>
</dbReference>
<gene>
    <name evidence="2" type="ordered locus">Sulku_1086</name>
</gene>
<keyword evidence="1" id="KW-0472">Membrane</keyword>
<dbReference type="HOGENOM" id="CLU_2011936_0_0_7"/>
<feature type="transmembrane region" description="Helical" evidence="1">
    <location>
        <begin position="31"/>
        <end position="48"/>
    </location>
</feature>
<organism evidence="2 3">
    <name type="scientific">Sulfuricurvum kujiense (strain ATCC BAA-921 / DSM 16994 / JCM 11577 / YK-1)</name>
    <dbReference type="NCBI Taxonomy" id="709032"/>
    <lineage>
        <taxon>Bacteria</taxon>
        <taxon>Pseudomonadati</taxon>
        <taxon>Campylobacterota</taxon>
        <taxon>Epsilonproteobacteria</taxon>
        <taxon>Campylobacterales</taxon>
        <taxon>Sulfurimonadaceae</taxon>
        <taxon>Sulfuricurvum</taxon>
    </lineage>
</organism>
<protein>
    <submittedName>
        <fullName evidence="2">Uncharacterized protein</fullName>
    </submittedName>
</protein>
<accession>E4TWD1</accession>
<feature type="transmembrane region" description="Helical" evidence="1">
    <location>
        <begin position="7"/>
        <end position="25"/>
    </location>
</feature>
<name>E4TWD1_SULKY</name>
<dbReference type="STRING" id="709032.Sulku_1086"/>
<sequence length="117" mass="13398">MENKTSIMISSVCMPLGAGVMFFSLLSEFSILFLITGGLIMLLPLALFKNTLKGSASYDKKTYNWYREKYPDSVQGDIVTCSRCETNTLDIRPLKNEIFKREIYCTECGKTLYYFNI</sequence>
<dbReference type="KEGG" id="sku:Sulku_1086"/>
<evidence type="ECO:0000313" key="3">
    <source>
        <dbReference type="Proteomes" id="UP000008721"/>
    </source>
</evidence>
<reference evidence="2 3" key="1">
    <citation type="journal article" date="2012" name="Stand. Genomic Sci.">
        <title>Complete genome sequence of the sulfur compounds oxidizing chemolithoautotroph Sulfuricurvum kujiense type strain (YK-1(T)).</title>
        <authorList>
            <person name="Han C."/>
            <person name="Kotsyurbenko O."/>
            <person name="Chertkov O."/>
            <person name="Held B."/>
            <person name="Lapidus A."/>
            <person name="Nolan M."/>
            <person name="Lucas S."/>
            <person name="Hammon N."/>
            <person name="Deshpande S."/>
            <person name="Cheng J.F."/>
            <person name="Tapia R."/>
            <person name="Goodwin L.A."/>
            <person name="Pitluck S."/>
            <person name="Liolios K."/>
            <person name="Pagani I."/>
            <person name="Ivanova N."/>
            <person name="Mavromatis K."/>
            <person name="Mikhailova N."/>
            <person name="Pati A."/>
            <person name="Chen A."/>
            <person name="Palaniappan K."/>
            <person name="Land M."/>
            <person name="Hauser L."/>
            <person name="Chang Y.J."/>
            <person name="Jeffries C.D."/>
            <person name="Brambilla E.M."/>
            <person name="Rohde M."/>
            <person name="Spring S."/>
            <person name="Sikorski J."/>
            <person name="Goker M."/>
            <person name="Woyke T."/>
            <person name="Bristow J."/>
            <person name="Eisen J.A."/>
            <person name="Markowitz V."/>
            <person name="Hugenholtz P."/>
            <person name="Kyrpides N.C."/>
            <person name="Klenk H.P."/>
            <person name="Detter J.C."/>
        </authorList>
    </citation>
    <scope>NUCLEOTIDE SEQUENCE [LARGE SCALE GENOMIC DNA]</scope>
    <source>
        <strain evidence="3">ATCC BAA-921 / DSM 16994 / JCM 11577 / YK-1</strain>
    </source>
</reference>
<dbReference type="RefSeq" id="WP_013459946.1">
    <property type="nucleotide sequence ID" value="NC_014762.1"/>
</dbReference>
<dbReference type="EMBL" id="CP002355">
    <property type="protein sequence ID" value="ADR33749.1"/>
    <property type="molecule type" value="Genomic_DNA"/>
</dbReference>
<dbReference type="AlphaFoldDB" id="E4TWD1"/>
<keyword evidence="1" id="KW-0812">Transmembrane</keyword>
<keyword evidence="1" id="KW-1133">Transmembrane helix</keyword>